<accession>A0A448PHB9</accession>
<keyword evidence="1" id="KW-0812">Transmembrane</keyword>
<dbReference type="KEGG" id="avc:NCTC10951_00214"/>
<feature type="transmembrane region" description="Helical" evidence="1">
    <location>
        <begin position="202"/>
        <end position="224"/>
    </location>
</feature>
<organism evidence="2 3">
    <name type="scientific">Actinomyces viscosus</name>
    <dbReference type="NCBI Taxonomy" id="1656"/>
    <lineage>
        <taxon>Bacteria</taxon>
        <taxon>Bacillati</taxon>
        <taxon>Actinomycetota</taxon>
        <taxon>Actinomycetes</taxon>
        <taxon>Actinomycetales</taxon>
        <taxon>Actinomycetaceae</taxon>
        <taxon>Actinomyces</taxon>
    </lineage>
</organism>
<dbReference type="InterPro" id="IPR009781">
    <property type="entry name" value="DUF1345"/>
</dbReference>
<proteinExistence type="predicted"/>
<feature type="transmembrane region" description="Helical" evidence="1">
    <location>
        <begin position="35"/>
        <end position="54"/>
    </location>
</feature>
<evidence type="ECO:0000313" key="3">
    <source>
        <dbReference type="Proteomes" id="UP000268658"/>
    </source>
</evidence>
<feature type="transmembrane region" description="Helical" evidence="1">
    <location>
        <begin position="75"/>
        <end position="101"/>
    </location>
</feature>
<dbReference type="AlphaFoldDB" id="A0A448PHB9"/>
<feature type="transmembrane region" description="Helical" evidence="1">
    <location>
        <begin position="121"/>
        <end position="143"/>
    </location>
</feature>
<name>A0A448PHB9_ACTVI</name>
<keyword evidence="1" id="KW-1133">Transmembrane helix</keyword>
<evidence type="ECO:0000313" key="2">
    <source>
        <dbReference type="EMBL" id="VEI14361.1"/>
    </source>
</evidence>
<keyword evidence="1" id="KW-0472">Membrane</keyword>
<reference evidence="2 3" key="1">
    <citation type="submission" date="2018-12" db="EMBL/GenBank/DDBJ databases">
        <authorList>
            <consortium name="Pathogen Informatics"/>
        </authorList>
    </citation>
    <scope>NUCLEOTIDE SEQUENCE [LARGE SCALE GENOMIC DNA]</scope>
    <source>
        <strain evidence="2 3">NCTC10951</strain>
    </source>
</reference>
<dbReference type="RefSeq" id="WP_232023157.1">
    <property type="nucleotide sequence ID" value="NZ_JASPER010000002.1"/>
</dbReference>
<sequence length="226" mass="24625">MTRSSTVGLVVEALLVLLGAGTIFGGDTAMAFYSMIGWTLLALVYVAVALGAAWRRRTVPDDDDTQAPALRLSRWMIVLLGMTPAVAAFMGVLGALLELSLPAGLVTNLPSILGTDRQEALALARTVFNITTVLMAILGWSLLHLSYARHYERLDHVHGPAFDFPGIKDPELTDYVYFAMTIGTTFATSDVNVTSRRLRWTVTVHSVLAFFYNAIVMAIAFKLITD</sequence>
<dbReference type="Pfam" id="PF07077">
    <property type="entry name" value="DUF1345"/>
    <property type="match status" value="1"/>
</dbReference>
<gene>
    <name evidence="2" type="ORF">NCTC10951_00214</name>
</gene>
<dbReference type="EMBL" id="LR134477">
    <property type="protein sequence ID" value="VEI14361.1"/>
    <property type="molecule type" value="Genomic_DNA"/>
</dbReference>
<protein>
    <submittedName>
        <fullName evidence="2">Predicted membrane protein</fullName>
    </submittedName>
</protein>
<dbReference type="Proteomes" id="UP000268658">
    <property type="component" value="Chromosome"/>
</dbReference>
<evidence type="ECO:0000256" key="1">
    <source>
        <dbReference type="SAM" id="Phobius"/>
    </source>
</evidence>